<organism evidence="2 3">
    <name type="scientific">Polystyrenella longa</name>
    <dbReference type="NCBI Taxonomy" id="2528007"/>
    <lineage>
        <taxon>Bacteria</taxon>
        <taxon>Pseudomonadati</taxon>
        <taxon>Planctomycetota</taxon>
        <taxon>Planctomycetia</taxon>
        <taxon>Planctomycetales</taxon>
        <taxon>Planctomycetaceae</taxon>
        <taxon>Polystyrenella</taxon>
    </lineage>
</organism>
<dbReference type="EC" id="1.-.-.-" evidence="2"/>
<dbReference type="SUPFAM" id="SSF54909">
    <property type="entry name" value="Dimeric alpha+beta barrel"/>
    <property type="match status" value="1"/>
</dbReference>
<dbReference type="PANTHER" id="PTHR33336:SF3">
    <property type="entry name" value="ABM DOMAIN-CONTAINING PROTEIN"/>
    <property type="match status" value="1"/>
</dbReference>
<dbReference type="RefSeq" id="WP_144995564.1">
    <property type="nucleotide sequence ID" value="NZ_CP036281.1"/>
</dbReference>
<gene>
    <name evidence="2" type="primary">ygiN</name>
    <name evidence="2" type="ORF">Pla110_20190</name>
</gene>
<sequence>MIHVIATIEVREGQREAFLEQFRQIIEPVRAEEGCLEYGPAIDAETDIPVQTKKGENIVTVVEKWESPEALKAHFQAPHMLEYKVKVADIVTGTRIEILSSAE</sequence>
<proteinExistence type="predicted"/>
<evidence type="ECO:0000313" key="3">
    <source>
        <dbReference type="Proteomes" id="UP000317178"/>
    </source>
</evidence>
<dbReference type="OrthoDB" id="287932at2"/>
<accession>A0A518CM45</accession>
<dbReference type="InterPro" id="IPR007138">
    <property type="entry name" value="ABM_dom"/>
</dbReference>
<keyword evidence="2" id="KW-0503">Monooxygenase</keyword>
<feature type="domain" description="ABM" evidence="1">
    <location>
        <begin position="2"/>
        <end position="99"/>
    </location>
</feature>
<dbReference type="InterPro" id="IPR050744">
    <property type="entry name" value="AI-2_Isomerase_LsrG"/>
</dbReference>
<dbReference type="PROSITE" id="PS51725">
    <property type="entry name" value="ABM"/>
    <property type="match status" value="1"/>
</dbReference>
<dbReference type="Proteomes" id="UP000317178">
    <property type="component" value="Chromosome"/>
</dbReference>
<keyword evidence="2" id="KW-0560">Oxidoreductase</keyword>
<dbReference type="EMBL" id="CP036281">
    <property type="protein sequence ID" value="QDU80292.1"/>
    <property type="molecule type" value="Genomic_DNA"/>
</dbReference>
<dbReference type="Pfam" id="PF03992">
    <property type="entry name" value="ABM"/>
    <property type="match status" value="1"/>
</dbReference>
<dbReference type="AlphaFoldDB" id="A0A518CM45"/>
<dbReference type="InterPro" id="IPR011008">
    <property type="entry name" value="Dimeric_a/b-barrel"/>
</dbReference>
<protein>
    <submittedName>
        <fullName evidence="2">Putative quinol monooxygenase YgiN</fullName>
        <ecNumber evidence="2">1.-.-.-</ecNumber>
    </submittedName>
</protein>
<dbReference type="KEGG" id="plon:Pla110_20190"/>
<dbReference type="GO" id="GO:0004497">
    <property type="term" value="F:monooxygenase activity"/>
    <property type="evidence" value="ECO:0007669"/>
    <property type="project" value="UniProtKB-KW"/>
</dbReference>
<evidence type="ECO:0000259" key="1">
    <source>
        <dbReference type="PROSITE" id="PS51725"/>
    </source>
</evidence>
<keyword evidence="3" id="KW-1185">Reference proteome</keyword>
<evidence type="ECO:0000313" key="2">
    <source>
        <dbReference type="EMBL" id="QDU80292.1"/>
    </source>
</evidence>
<name>A0A518CM45_9PLAN</name>
<dbReference type="PANTHER" id="PTHR33336">
    <property type="entry name" value="QUINOL MONOOXYGENASE YGIN-RELATED"/>
    <property type="match status" value="1"/>
</dbReference>
<reference evidence="2 3" key="1">
    <citation type="submission" date="2019-02" db="EMBL/GenBank/DDBJ databases">
        <title>Deep-cultivation of Planctomycetes and their phenomic and genomic characterization uncovers novel biology.</title>
        <authorList>
            <person name="Wiegand S."/>
            <person name="Jogler M."/>
            <person name="Boedeker C."/>
            <person name="Pinto D."/>
            <person name="Vollmers J."/>
            <person name="Rivas-Marin E."/>
            <person name="Kohn T."/>
            <person name="Peeters S.H."/>
            <person name="Heuer A."/>
            <person name="Rast P."/>
            <person name="Oberbeckmann S."/>
            <person name="Bunk B."/>
            <person name="Jeske O."/>
            <person name="Meyerdierks A."/>
            <person name="Storesund J.E."/>
            <person name="Kallscheuer N."/>
            <person name="Luecker S."/>
            <person name="Lage O.M."/>
            <person name="Pohl T."/>
            <person name="Merkel B.J."/>
            <person name="Hornburger P."/>
            <person name="Mueller R.-W."/>
            <person name="Bruemmer F."/>
            <person name="Labrenz M."/>
            <person name="Spormann A.M."/>
            <person name="Op den Camp H."/>
            <person name="Overmann J."/>
            <person name="Amann R."/>
            <person name="Jetten M.S.M."/>
            <person name="Mascher T."/>
            <person name="Medema M.H."/>
            <person name="Devos D.P."/>
            <person name="Kaster A.-K."/>
            <person name="Ovreas L."/>
            <person name="Rohde M."/>
            <person name="Galperin M.Y."/>
            <person name="Jogler C."/>
        </authorList>
    </citation>
    <scope>NUCLEOTIDE SEQUENCE [LARGE SCALE GENOMIC DNA]</scope>
    <source>
        <strain evidence="2 3">Pla110</strain>
    </source>
</reference>
<dbReference type="GO" id="GO:0005829">
    <property type="term" value="C:cytosol"/>
    <property type="evidence" value="ECO:0007669"/>
    <property type="project" value="TreeGrafter"/>
</dbReference>
<dbReference type="Gene3D" id="3.30.70.100">
    <property type="match status" value="1"/>
</dbReference>